<dbReference type="SFLD" id="SFLDF00271">
    <property type="entry name" value="lipoyl_synthase"/>
    <property type="match status" value="1"/>
</dbReference>
<keyword evidence="6 9" id="KW-0408">Iron</keyword>
<dbReference type="GO" id="GO:0016992">
    <property type="term" value="F:lipoate synthase activity"/>
    <property type="evidence" value="ECO:0007669"/>
    <property type="project" value="UniProtKB-UniRule"/>
</dbReference>
<dbReference type="CDD" id="cd01335">
    <property type="entry name" value="Radical_SAM"/>
    <property type="match status" value="1"/>
</dbReference>
<dbReference type="NCBIfam" id="NF004019">
    <property type="entry name" value="PRK05481.1"/>
    <property type="match status" value="1"/>
</dbReference>
<evidence type="ECO:0000256" key="7">
    <source>
        <dbReference type="ARBA" id="ARBA00023014"/>
    </source>
</evidence>
<dbReference type="NCBIfam" id="NF009544">
    <property type="entry name" value="PRK12928.1"/>
    <property type="match status" value="1"/>
</dbReference>
<comment type="cofactor">
    <cofactor evidence="9">
        <name>[4Fe-4S] cluster</name>
        <dbReference type="ChEBI" id="CHEBI:49883"/>
    </cofactor>
    <text evidence="9">Binds 2 [4Fe-4S] clusters per subunit. One cluster is coordinated with 3 cysteines and an exchangeable S-adenosyl-L-methionine.</text>
</comment>
<evidence type="ECO:0000256" key="3">
    <source>
        <dbReference type="ARBA" id="ARBA00022679"/>
    </source>
</evidence>
<protein>
    <recommendedName>
        <fullName evidence="9">Lipoyl synthase</fullName>
        <ecNumber evidence="9">2.8.1.8</ecNumber>
    </recommendedName>
    <alternativeName>
        <fullName evidence="9">Lip-syn</fullName>
        <shortName evidence="9">LS</shortName>
    </alternativeName>
    <alternativeName>
        <fullName evidence="9">Lipoate synthase</fullName>
    </alternativeName>
    <alternativeName>
        <fullName evidence="9">Lipoic acid synthase</fullName>
    </alternativeName>
    <alternativeName>
        <fullName evidence="9">Sulfur insertion protein LipA</fullName>
    </alternativeName>
</protein>
<dbReference type="GO" id="GO:0051539">
    <property type="term" value="F:4 iron, 4 sulfur cluster binding"/>
    <property type="evidence" value="ECO:0007669"/>
    <property type="project" value="UniProtKB-UniRule"/>
</dbReference>
<dbReference type="Pfam" id="PF04055">
    <property type="entry name" value="Radical_SAM"/>
    <property type="match status" value="1"/>
</dbReference>
<name>A0A1J5J2J3_9BACT</name>
<dbReference type="GO" id="GO:0009249">
    <property type="term" value="P:protein lipoylation"/>
    <property type="evidence" value="ECO:0007669"/>
    <property type="project" value="UniProtKB-UniRule"/>
</dbReference>
<dbReference type="HAMAP" id="MF_00206">
    <property type="entry name" value="Lipoyl_synth"/>
    <property type="match status" value="1"/>
</dbReference>
<dbReference type="EC" id="2.8.1.8" evidence="9"/>
<feature type="binding site" evidence="9">
    <location>
        <position position="47"/>
    </location>
    <ligand>
        <name>[4Fe-4S] cluster</name>
        <dbReference type="ChEBI" id="CHEBI:49883"/>
        <label>1</label>
    </ligand>
</feature>
<accession>A0A1J5J2J3</accession>
<evidence type="ECO:0000256" key="5">
    <source>
        <dbReference type="ARBA" id="ARBA00022723"/>
    </source>
</evidence>
<dbReference type="InterPro" id="IPR007197">
    <property type="entry name" value="rSAM"/>
</dbReference>
<sequence>MQIKRKPDWLKVKLPNTSEFKQVKGTLTRYQLHSVCQEAMCPNITECFHSGTATFLILGDACTRHCLYCNVQHRRPVSLDIEEPARLAAAVKELGLKYIVITSVTRDDLPDGGASIFAECIERLHAEVPKCKVEVLIPDFLGNKASLNLVIAAKPDVLNHNIEVVRRMFPSLRPQGDYQRSLELIRRAAASDTISKSGFMVGVGETIDEVHELLEDLKATGCERVTIGQYLQPSREHWTVDRYYTPEEFENLKHYALSLGFTHVESGPLVRSSYHAAQALNEELV</sequence>
<evidence type="ECO:0000256" key="2">
    <source>
        <dbReference type="ARBA" id="ARBA00022490"/>
    </source>
</evidence>
<dbReference type="SMART" id="SM00729">
    <property type="entry name" value="Elp3"/>
    <property type="match status" value="1"/>
</dbReference>
<evidence type="ECO:0000256" key="1">
    <source>
        <dbReference type="ARBA" id="ARBA00022485"/>
    </source>
</evidence>
<dbReference type="GO" id="GO:0046872">
    <property type="term" value="F:metal ion binding"/>
    <property type="evidence" value="ECO:0007669"/>
    <property type="project" value="UniProtKB-KW"/>
</dbReference>
<evidence type="ECO:0000313" key="12">
    <source>
        <dbReference type="Proteomes" id="UP000183245"/>
    </source>
</evidence>
<feature type="binding site" evidence="9">
    <location>
        <position position="273"/>
    </location>
    <ligand>
        <name>[4Fe-4S] cluster</name>
        <dbReference type="ChEBI" id="CHEBI:49883"/>
        <label>1</label>
    </ligand>
</feature>
<evidence type="ECO:0000313" key="11">
    <source>
        <dbReference type="EMBL" id="OIP98758.1"/>
    </source>
</evidence>
<evidence type="ECO:0000259" key="10">
    <source>
        <dbReference type="PROSITE" id="PS51918"/>
    </source>
</evidence>
<evidence type="ECO:0000256" key="8">
    <source>
        <dbReference type="ARBA" id="ARBA00047326"/>
    </source>
</evidence>
<feature type="domain" description="Radical SAM core" evidence="10">
    <location>
        <begin position="48"/>
        <end position="262"/>
    </location>
</feature>
<keyword evidence="2 9" id="KW-0963">Cytoplasm</keyword>
<dbReference type="NCBIfam" id="TIGR00510">
    <property type="entry name" value="lipA"/>
    <property type="match status" value="1"/>
</dbReference>
<feature type="binding site" evidence="9">
    <location>
        <position position="36"/>
    </location>
    <ligand>
        <name>[4Fe-4S] cluster</name>
        <dbReference type="ChEBI" id="CHEBI:49883"/>
        <label>1</label>
    </ligand>
</feature>
<comment type="caution">
    <text evidence="11">The sequence shown here is derived from an EMBL/GenBank/DDBJ whole genome shotgun (WGS) entry which is preliminary data.</text>
</comment>
<keyword evidence="3 9" id="KW-0808">Transferase</keyword>
<reference evidence="11 12" key="1">
    <citation type="journal article" date="2016" name="Environ. Microbiol.">
        <title>Genomic resolution of a cold subsurface aquifer community provides metabolic insights for novel microbes adapted to high CO concentrations.</title>
        <authorList>
            <person name="Probst A.J."/>
            <person name="Castelle C.J."/>
            <person name="Singh A."/>
            <person name="Brown C.T."/>
            <person name="Anantharaman K."/>
            <person name="Sharon I."/>
            <person name="Hug L.A."/>
            <person name="Burstein D."/>
            <person name="Emerson J.B."/>
            <person name="Thomas B.C."/>
            <person name="Banfield J.F."/>
        </authorList>
    </citation>
    <scope>NUCLEOTIDE SEQUENCE [LARGE SCALE GENOMIC DNA]</scope>
    <source>
        <strain evidence="11">CG2_30_54_11</strain>
    </source>
</reference>
<dbReference type="GO" id="GO:0005737">
    <property type="term" value="C:cytoplasm"/>
    <property type="evidence" value="ECO:0007669"/>
    <property type="project" value="UniProtKB-SubCell"/>
</dbReference>
<organism evidence="11 12">
    <name type="scientific">Candidatus Wirthbacteria bacterium CG2_30_54_11</name>
    <dbReference type="NCBI Taxonomy" id="1817892"/>
    <lineage>
        <taxon>Bacteria</taxon>
        <taxon>Candidatus Wirthbacteria</taxon>
    </lineage>
</organism>
<evidence type="ECO:0000256" key="4">
    <source>
        <dbReference type="ARBA" id="ARBA00022691"/>
    </source>
</evidence>
<dbReference type="InterPro" id="IPR006638">
    <property type="entry name" value="Elp3/MiaA/NifB-like_rSAM"/>
</dbReference>
<dbReference type="InterPro" id="IPR003698">
    <property type="entry name" value="Lipoyl_synth"/>
</dbReference>
<feature type="binding site" evidence="9">
    <location>
        <position position="62"/>
    </location>
    <ligand>
        <name>[4Fe-4S] cluster</name>
        <dbReference type="ChEBI" id="CHEBI:49883"/>
        <label>2</label>
        <note>4Fe-4S-S-AdoMet</note>
    </ligand>
</feature>
<comment type="pathway">
    <text evidence="9">Protein modification; protein lipoylation via endogenous pathway; protein N(6)-(lipoyl)lysine from octanoyl-[acyl-carrier-protein]: step 2/2.</text>
</comment>
<gene>
    <name evidence="9" type="primary">lipA</name>
    <name evidence="11" type="ORF">AUK40_01180</name>
</gene>
<dbReference type="InterPro" id="IPR058240">
    <property type="entry name" value="rSAM_sf"/>
</dbReference>
<dbReference type="Proteomes" id="UP000183245">
    <property type="component" value="Unassembled WGS sequence"/>
</dbReference>
<feature type="binding site" evidence="9">
    <location>
        <position position="66"/>
    </location>
    <ligand>
        <name>[4Fe-4S] cluster</name>
        <dbReference type="ChEBI" id="CHEBI:49883"/>
        <label>2</label>
        <note>4Fe-4S-S-AdoMet</note>
    </ligand>
</feature>
<proteinExistence type="inferred from homology"/>
<dbReference type="SFLD" id="SFLDS00029">
    <property type="entry name" value="Radical_SAM"/>
    <property type="match status" value="1"/>
</dbReference>
<dbReference type="Pfam" id="PF16881">
    <property type="entry name" value="LIAS_N"/>
    <property type="match status" value="1"/>
</dbReference>
<dbReference type="SFLD" id="SFLDG01058">
    <property type="entry name" value="lipoyl_synthase_like"/>
    <property type="match status" value="1"/>
</dbReference>
<dbReference type="FunFam" id="3.20.20.70:FF:000040">
    <property type="entry name" value="Lipoyl synthase"/>
    <property type="match status" value="1"/>
</dbReference>
<dbReference type="PANTHER" id="PTHR10949">
    <property type="entry name" value="LIPOYL SYNTHASE"/>
    <property type="match status" value="1"/>
</dbReference>
<dbReference type="InterPro" id="IPR031691">
    <property type="entry name" value="LIAS_N"/>
</dbReference>
<keyword evidence="7 9" id="KW-0411">Iron-sulfur</keyword>
<feature type="binding site" evidence="9">
    <location>
        <position position="69"/>
    </location>
    <ligand>
        <name>[4Fe-4S] cluster</name>
        <dbReference type="ChEBI" id="CHEBI:49883"/>
        <label>2</label>
        <note>4Fe-4S-S-AdoMet</note>
    </ligand>
</feature>
<comment type="catalytic activity">
    <reaction evidence="8 9">
        <text>[[Fe-S] cluster scaffold protein carrying a second [4Fe-4S](2+) cluster] + N(6)-octanoyl-L-lysyl-[protein] + 2 oxidized [2Fe-2S]-[ferredoxin] + 2 S-adenosyl-L-methionine + 4 H(+) = [[Fe-S] cluster scaffold protein] + N(6)-[(R)-dihydrolipoyl]-L-lysyl-[protein] + 4 Fe(3+) + 2 hydrogen sulfide + 2 5'-deoxyadenosine + 2 L-methionine + 2 reduced [2Fe-2S]-[ferredoxin]</text>
        <dbReference type="Rhea" id="RHEA:16585"/>
        <dbReference type="Rhea" id="RHEA-COMP:9928"/>
        <dbReference type="Rhea" id="RHEA-COMP:10000"/>
        <dbReference type="Rhea" id="RHEA-COMP:10001"/>
        <dbReference type="Rhea" id="RHEA-COMP:10475"/>
        <dbReference type="Rhea" id="RHEA-COMP:14568"/>
        <dbReference type="Rhea" id="RHEA-COMP:14569"/>
        <dbReference type="ChEBI" id="CHEBI:15378"/>
        <dbReference type="ChEBI" id="CHEBI:17319"/>
        <dbReference type="ChEBI" id="CHEBI:29034"/>
        <dbReference type="ChEBI" id="CHEBI:29919"/>
        <dbReference type="ChEBI" id="CHEBI:33722"/>
        <dbReference type="ChEBI" id="CHEBI:33737"/>
        <dbReference type="ChEBI" id="CHEBI:33738"/>
        <dbReference type="ChEBI" id="CHEBI:57844"/>
        <dbReference type="ChEBI" id="CHEBI:59789"/>
        <dbReference type="ChEBI" id="CHEBI:78809"/>
        <dbReference type="ChEBI" id="CHEBI:83100"/>
        <dbReference type="EC" id="2.8.1.8"/>
    </reaction>
</comment>
<keyword evidence="4 9" id="KW-0949">S-adenosyl-L-methionine</keyword>
<evidence type="ECO:0000256" key="9">
    <source>
        <dbReference type="HAMAP-Rule" id="MF_00206"/>
    </source>
</evidence>
<dbReference type="InterPro" id="IPR013785">
    <property type="entry name" value="Aldolase_TIM"/>
</dbReference>
<dbReference type="EMBL" id="MNZT01000022">
    <property type="protein sequence ID" value="OIP98758.1"/>
    <property type="molecule type" value="Genomic_DNA"/>
</dbReference>
<comment type="subcellular location">
    <subcellularLocation>
        <location evidence="9">Cytoplasm</location>
    </subcellularLocation>
</comment>
<dbReference type="Gene3D" id="3.20.20.70">
    <property type="entry name" value="Aldolase class I"/>
    <property type="match status" value="1"/>
</dbReference>
<comment type="function">
    <text evidence="9">Catalyzes the radical-mediated insertion of two sulfur atoms into the C-6 and C-8 positions of the octanoyl moiety bound to the lipoyl domains of lipoate-dependent enzymes, thereby converting the octanoylated domains into lipoylated derivatives.</text>
</comment>
<keyword evidence="1 9" id="KW-0004">4Fe-4S</keyword>
<dbReference type="PROSITE" id="PS51918">
    <property type="entry name" value="RADICAL_SAM"/>
    <property type="match status" value="1"/>
</dbReference>
<dbReference type="SUPFAM" id="SSF102114">
    <property type="entry name" value="Radical SAM enzymes"/>
    <property type="match status" value="1"/>
</dbReference>
<dbReference type="AlphaFoldDB" id="A0A1J5J2J3"/>
<keyword evidence="5 9" id="KW-0479">Metal-binding</keyword>
<feature type="binding site" evidence="9">
    <location>
        <position position="41"/>
    </location>
    <ligand>
        <name>[4Fe-4S] cluster</name>
        <dbReference type="ChEBI" id="CHEBI:49883"/>
        <label>1</label>
    </ligand>
</feature>
<evidence type="ECO:0000256" key="6">
    <source>
        <dbReference type="ARBA" id="ARBA00023004"/>
    </source>
</evidence>
<comment type="similarity">
    <text evidence="9">Belongs to the radical SAM superfamily. Lipoyl synthase family.</text>
</comment>
<dbReference type="STRING" id="1817892.AUK40_01180"/>
<dbReference type="PIRSF" id="PIRSF005963">
    <property type="entry name" value="Lipoyl_synth"/>
    <property type="match status" value="1"/>
</dbReference>
<dbReference type="PANTHER" id="PTHR10949:SF0">
    <property type="entry name" value="LIPOYL SYNTHASE, MITOCHONDRIAL"/>
    <property type="match status" value="1"/>
</dbReference>
<dbReference type="UniPathway" id="UPA00538">
    <property type="reaction ID" value="UER00593"/>
</dbReference>